<dbReference type="EMBL" id="QZBD01000072">
    <property type="protein sequence ID" value="THY31582.1"/>
    <property type="molecule type" value="Genomic_DNA"/>
</dbReference>
<keyword evidence="6" id="KW-0067">ATP-binding</keyword>
<evidence type="ECO:0000256" key="7">
    <source>
        <dbReference type="ARBA" id="ARBA00023137"/>
    </source>
</evidence>
<keyword evidence="9" id="KW-1133">Transmembrane helix</keyword>
<feature type="transmembrane region" description="Helical" evidence="9">
    <location>
        <begin position="325"/>
        <end position="350"/>
    </location>
</feature>
<evidence type="ECO:0000313" key="11">
    <source>
        <dbReference type="EMBL" id="THY31582.1"/>
    </source>
</evidence>
<protein>
    <recommendedName>
        <fullName evidence="1">receptor protein-tyrosine kinase</fullName>
        <ecNumber evidence="1">2.7.10.1</ecNumber>
    </recommendedName>
</protein>
<dbReference type="GO" id="GO:0004714">
    <property type="term" value="F:transmembrane receptor protein tyrosine kinase activity"/>
    <property type="evidence" value="ECO:0007669"/>
    <property type="project" value="UniProtKB-EC"/>
</dbReference>
<name>A0A4S9LQP0_AURPU</name>
<evidence type="ECO:0000256" key="2">
    <source>
        <dbReference type="ARBA" id="ARBA00022553"/>
    </source>
</evidence>
<dbReference type="Gene3D" id="6.10.250.2930">
    <property type="match status" value="1"/>
</dbReference>
<reference evidence="11 12" key="1">
    <citation type="submission" date="2018-10" db="EMBL/GenBank/DDBJ databases">
        <title>Fifty Aureobasidium pullulans genomes reveal a recombining polyextremotolerant generalist.</title>
        <authorList>
            <person name="Gostincar C."/>
            <person name="Turk M."/>
            <person name="Zajc J."/>
            <person name="Gunde-Cimerman N."/>
        </authorList>
    </citation>
    <scope>NUCLEOTIDE SEQUENCE [LARGE SCALE GENOMIC DNA]</scope>
    <source>
        <strain evidence="11 12">EXF-6604</strain>
    </source>
</reference>
<evidence type="ECO:0000256" key="6">
    <source>
        <dbReference type="ARBA" id="ARBA00022840"/>
    </source>
</evidence>
<keyword evidence="2" id="KW-0597">Phosphoprotein</keyword>
<dbReference type="GO" id="GO:0005524">
    <property type="term" value="F:ATP binding"/>
    <property type="evidence" value="ECO:0007669"/>
    <property type="project" value="UniProtKB-KW"/>
</dbReference>
<keyword evidence="9" id="KW-0472">Membrane</keyword>
<evidence type="ECO:0000256" key="3">
    <source>
        <dbReference type="ARBA" id="ARBA00022679"/>
    </source>
</evidence>
<feature type="compositionally biased region" description="Basic and acidic residues" evidence="8">
    <location>
        <begin position="555"/>
        <end position="564"/>
    </location>
</feature>
<comment type="caution">
    <text evidence="11">The sequence shown here is derived from an EMBL/GenBank/DDBJ whole genome shotgun (WGS) entry which is preliminary data.</text>
</comment>
<evidence type="ECO:0000256" key="8">
    <source>
        <dbReference type="SAM" id="MobiDB-lite"/>
    </source>
</evidence>
<dbReference type="EC" id="2.7.10.1" evidence="1"/>
<feature type="region of interest" description="Disordered" evidence="8">
    <location>
        <begin position="512"/>
        <end position="564"/>
    </location>
</feature>
<keyword evidence="9" id="KW-0812">Transmembrane</keyword>
<feature type="compositionally biased region" description="Polar residues" evidence="8">
    <location>
        <begin position="371"/>
        <end position="380"/>
    </location>
</feature>
<gene>
    <name evidence="11" type="ORF">D6D01_02874</name>
</gene>
<dbReference type="AlphaFoldDB" id="A0A4S9LQP0"/>
<keyword evidence="3" id="KW-0808">Transferase</keyword>
<dbReference type="Pfam" id="PF21314">
    <property type="entry name" value="TM_ErbB1"/>
    <property type="match status" value="1"/>
</dbReference>
<evidence type="ECO:0000256" key="9">
    <source>
        <dbReference type="SAM" id="Phobius"/>
    </source>
</evidence>
<sequence length="564" mass="60020">RAPKGRFKLSRIAAPGDGGTCQFVAHTKAFVCISFTVIQFSLFVSSDPRSRPQSSLFFSHYLTRPFSYSLSPTLLASINLQHNSSKKLPLLRCSEPQSGTMQLRGLHYRQSCPGGAYYVCQNGFRGCCSINPCDPGATCPDTSSTMSSSLSTTPRPSSTITRTILSTSTPTVTVTPTTASSLVTLSLSSATTSSTSVLPIATSLTCPIANNTQYIDSNKVQYSIRCNTDNSYASFNSTSVSTGGFSKCFPACDNFTACVGFTFVGTDSGECFLKSDLPDDGYSSTAGSNYVTVALLDRNAQIAPPTDALPTNSSNSSTSSKSVPIGAIVGGVIGGLALLILLALLIFCCLRRRSKKREEINAATQRMPPDSLQTDAKSNSPFSAHGGFYRGWFTGGATSKQPQLDDSQLAREDSANGFFATKHDKPAPPPVAYNPTGPAEVDGRPIYPSASVGPAPVEMDASPIMAPKTPMSPQVDESPVLGRYASTAYTNHGQSSLADEVRSRQHSRHIMSWNNYDDRSAISPPASTTMSPRIGSPDVSPLMNSSRDSTASKSPPERYRGNFI</sequence>
<evidence type="ECO:0000313" key="12">
    <source>
        <dbReference type="Proteomes" id="UP000306584"/>
    </source>
</evidence>
<feature type="compositionally biased region" description="Polar residues" evidence="8">
    <location>
        <begin position="542"/>
        <end position="553"/>
    </location>
</feature>
<accession>A0A4S9LQP0</accession>
<keyword evidence="5" id="KW-0418">Kinase</keyword>
<proteinExistence type="predicted"/>
<feature type="domain" description="Epidermal growth factor receptor-like transmembrane-juxtamembrane segment" evidence="10">
    <location>
        <begin position="328"/>
        <end position="357"/>
    </location>
</feature>
<keyword evidence="7" id="KW-0829">Tyrosine-protein kinase</keyword>
<dbReference type="InterPro" id="IPR049328">
    <property type="entry name" value="TM_ErbB1"/>
</dbReference>
<organism evidence="11 12">
    <name type="scientific">Aureobasidium pullulans</name>
    <name type="common">Black yeast</name>
    <name type="synonym">Pullularia pullulans</name>
    <dbReference type="NCBI Taxonomy" id="5580"/>
    <lineage>
        <taxon>Eukaryota</taxon>
        <taxon>Fungi</taxon>
        <taxon>Dikarya</taxon>
        <taxon>Ascomycota</taxon>
        <taxon>Pezizomycotina</taxon>
        <taxon>Dothideomycetes</taxon>
        <taxon>Dothideomycetidae</taxon>
        <taxon>Dothideales</taxon>
        <taxon>Saccotheciaceae</taxon>
        <taxon>Aureobasidium</taxon>
    </lineage>
</organism>
<dbReference type="InterPro" id="IPR044912">
    <property type="entry name" value="Egfr_JX_dom"/>
</dbReference>
<evidence type="ECO:0000256" key="4">
    <source>
        <dbReference type="ARBA" id="ARBA00022741"/>
    </source>
</evidence>
<dbReference type="Proteomes" id="UP000306584">
    <property type="component" value="Unassembled WGS sequence"/>
</dbReference>
<feature type="region of interest" description="Disordered" evidence="8">
    <location>
        <begin position="360"/>
        <end position="380"/>
    </location>
</feature>
<evidence type="ECO:0000256" key="1">
    <source>
        <dbReference type="ARBA" id="ARBA00011902"/>
    </source>
</evidence>
<feature type="non-terminal residue" evidence="11">
    <location>
        <position position="1"/>
    </location>
</feature>
<evidence type="ECO:0000259" key="10">
    <source>
        <dbReference type="Pfam" id="PF21314"/>
    </source>
</evidence>
<evidence type="ECO:0000256" key="5">
    <source>
        <dbReference type="ARBA" id="ARBA00022777"/>
    </source>
</evidence>
<keyword evidence="4" id="KW-0547">Nucleotide-binding</keyword>